<keyword evidence="1" id="KW-1133">Transmembrane helix</keyword>
<dbReference type="AlphaFoldDB" id="B6W9S1"/>
<keyword evidence="1" id="KW-0472">Membrane</keyword>
<gene>
    <name evidence="2" type="ORF">ANHYDRO_01346</name>
</gene>
<reference evidence="2 3" key="2">
    <citation type="submission" date="2008-10" db="EMBL/GenBank/DDBJ databases">
        <title>Draft genome sequence of Anaerococcus hydrogenalis (DSM 7454).</title>
        <authorList>
            <person name="Sudarsanam P."/>
            <person name="Ley R."/>
            <person name="Guruge J."/>
            <person name="Turnbaugh P.J."/>
            <person name="Mahowald M."/>
            <person name="Liep D."/>
            <person name="Gordon J."/>
        </authorList>
    </citation>
    <scope>NUCLEOTIDE SEQUENCE [LARGE SCALE GENOMIC DNA]</scope>
    <source>
        <strain evidence="2 3">DSM 7454</strain>
    </source>
</reference>
<dbReference type="EMBL" id="ABXA01000035">
    <property type="protein sequence ID" value="EEB35835.1"/>
    <property type="molecule type" value="Genomic_DNA"/>
</dbReference>
<keyword evidence="1" id="KW-0812">Transmembrane</keyword>
<dbReference type="STRING" id="561177.ANHYDRO_01346"/>
<evidence type="ECO:0000313" key="2">
    <source>
        <dbReference type="EMBL" id="EEB35835.1"/>
    </source>
</evidence>
<sequence length="54" mass="6343">MPLGSISKENFSNFPSRNLEISLKARSDRGDFAPIFLFLQFLWTLFFCHSLFQK</sequence>
<organism evidence="2 3">
    <name type="scientific">Anaerococcus hydrogenalis DSM 7454</name>
    <dbReference type="NCBI Taxonomy" id="561177"/>
    <lineage>
        <taxon>Bacteria</taxon>
        <taxon>Bacillati</taxon>
        <taxon>Bacillota</taxon>
        <taxon>Tissierellia</taxon>
        <taxon>Tissierellales</taxon>
        <taxon>Peptoniphilaceae</taxon>
        <taxon>Anaerococcus</taxon>
    </lineage>
</organism>
<name>B6W9S1_9FIRM</name>
<protein>
    <submittedName>
        <fullName evidence="2">Uncharacterized protein</fullName>
    </submittedName>
</protein>
<proteinExistence type="predicted"/>
<feature type="transmembrane region" description="Helical" evidence="1">
    <location>
        <begin position="32"/>
        <end position="52"/>
    </location>
</feature>
<accession>B6W9S1</accession>
<reference evidence="2 3" key="1">
    <citation type="submission" date="2008-09" db="EMBL/GenBank/DDBJ databases">
        <authorList>
            <person name="Fulton L."/>
            <person name="Clifton S."/>
            <person name="Fulton B."/>
            <person name="Xu J."/>
            <person name="Minx P."/>
            <person name="Pepin K.H."/>
            <person name="Johnson M."/>
            <person name="Thiruvilangam P."/>
            <person name="Bhonagiri V."/>
            <person name="Nash W.E."/>
            <person name="Mardis E.R."/>
            <person name="Wilson R.K."/>
        </authorList>
    </citation>
    <scope>NUCLEOTIDE SEQUENCE [LARGE SCALE GENOMIC DNA]</scope>
    <source>
        <strain evidence="2 3">DSM 7454</strain>
    </source>
</reference>
<evidence type="ECO:0000256" key="1">
    <source>
        <dbReference type="SAM" id="Phobius"/>
    </source>
</evidence>
<evidence type="ECO:0000313" key="3">
    <source>
        <dbReference type="Proteomes" id="UP000005451"/>
    </source>
</evidence>
<dbReference type="Proteomes" id="UP000005451">
    <property type="component" value="Unassembled WGS sequence"/>
</dbReference>
<comment type="caution">
    <text evidence="2">The sequence shown here is derived from an EMBL/GenBank/DDBJ whole genome shotgun (WGS) entry which is preliminary data.</text>
</comment>